<keyword evidence="2" id="KW-1003">Cell membrane</keyword>
<name>A0A256IBB1_9EURY</name>
<keyword evidence="5 7" id="KW-0472">Membrane</keyword>
<evidence type="ECO:0000256" key="7">
    <source>
        <dbReference type="SAM" id="Phobius"/>
    </source>
</evidence>
<evidence type="ECO:0000256" key="3">
    <source>
        <dbReference type="ARBA" id="ARBA00022692"/>
    </source>
</evidence>
<proteinExistence type="predicted"/>
<feature type="domain" description="Type II secretion system protein GspF" evidence="8">
    <location>
        <begin position="183"/>
        <end position="295"/>
    </location>
</feature>
<reference evidence="9 10" key="1">
    <citation type="journal article" date="2014" name="Front. Microbiol.">
        <title>Population and genomic analysis of the genus Halorubrum.</title>
        <authorList>
            <person name="Fullmer M.S."/>
            <person name="Soucy S.M."/>
            <person name="Swithers K.S."/>
            <person name="Makkay A.M."/>
            <person name="Wheeler R."/>
            <person name="Ventosa A."/>
            <person name="Gogarten J.P."/>
            <person name="Papke R.T."/>
        </authorList>
    </citation>
    <scope>NUCLEOTIDE SEQUENCE [LARGE SCALE GENOMIC DNA]</scope>
    <source>
        <strain evidence="9 10">Cb34</strain>
    </source>
</reference>
<dbReference type="PANTHER" id="PTHR35402">
    <property type="entry name" value="INTEGRAL MEMBRANE PROTEIN-RELATED"/>
    <property type="match status" value="1"/>
</dbReference>
<evidence type="ECO:0000256" key="5">
    <source>
        <dbReference type="ARBA" id="ARBA00023136"/>
    </source>
</evidence>
<dbReference type="AlphaFoldDB" id="A0A256IBB1"/>
<feature type="region of interest" description="Disordered" evidence="6">
    <location>
        <begin position="1"/>
        <end position="29"/>
    </location>
</feature>
<dbReference type="InterPro" id="IPR056569">
    <property type="entry name" value="ArlJ-like"/>
</dbReference>
<comment type="subcellular location">
    <subcellularLocation>
        <location evidence="1">Cell membrane</location>
        <topology evidence="1">Multi-pass membrane protein</topology>
    </subcellularLocation>
</comment>
<dbReference type="EMBL" id="NHPJ01000136">
    <property type="protein sequence ID" value="OYR53809.1"/>
    <property type="molecule type" value="Genomic_DNA"/>
</dbReference>
<feature type="transmembrane region" description="Helical" evidence="7">
    <location>
        <begin position="361"/>
        <end position="389"/>
    </location>
</feature>
<evidence type="ECO:0000256" key="1">
    <source>
        <dbReference type="ARBA" id="ARBA00004651"/>
    </source>
</evidence>
<dbReference type="GO" id="GO:0005886">
    <property type="term" value="C:plasma membrane"/>
    <property type="evidence" value="ECO:0007669"/>
    <property type="project" value="UniProtKB-SubCell"/>
</dbReference>
<evidence type="ECO:0000256" key="4">
    <source>
        <dbReference type="ARBA" id="ARBA00022989"/>
    </source>
</evidence>
<feature type="transmembrane region" description="Helical" evidence="7">
    <location>
        <begin position="395"/>
        <end position="415"/>
    </location>
</feature>
<evidence type="ECO:0000259" key="8">
    <source>
        <dbReference type="Pfam" id="PF00482"/>
    </source>
</evidence>
<feature type="transmembrane region" description="Helical" evidence="7">
    <location>
        <begin position="643"/>
        <end position="663"/>
    </location>
</feature>
<keyword evidence="10" id="KW-1185">Reference proteome</keyword>
<accession>A0A256IBB1</accession>
<sequence>MSGGTRASTRGERDAETRRDDPADRPRRSRFAGLDRLLGALFARHADDRRHDVDRQRYRGADPSTGFETYLARTYALSWLACLAAAVPAFLVAVALAPDVSLALASGLGALAPVAVPVPPPAALAVALSAAAGLLVKRATVRAGGLYLRWLVSARRTRIERTLPGAVRYLDALSSGSDDARTLIAKVAENDAYGGAAVSFRKALNAARLTGSLDAGLRRVARDTPSRDLLAPFLLKFRQHVSAGDEALAEFLGAESRLLAHRQEHARTRARRYLKPIAELFVLVLVLPALLVVAVTVTSVFAPDLSRLVDTPVGAVSPRAVAVYASVGFLLAVGLVGIAATGALRPVDSRTSYRRPKEVRAVFASAASNPASASAVAAVPTAAAAGWLAYAGYPLVNVALLAYVAFALPVGLVAARRGRIDDAKDRRVADLVYAVSAHAAVGRPFPEAVATAARETDLGVLRDDVADLAFNLSLTTTGDGGATGDGGGLAGSVVDAPAAGSDVRAAALDRFVARVGTPLAARTVGLVAGALNAGSTVDEVFETLQVEVDRLTHEKRALRGAMRRYVVVGWVAALSVAGVVAAINAGVMETDRLLALAAALDAPVDPGLVHPELERFRLYVVAQATMLASGWFAGAAARGRYGALFHSGVLVAACYVGFVAVGLV</sequence>
<evidence type="ECO:0000313" key="9">
    <source>
        <dbReference type="EMBL" id="OYR53809.1"/>
    </source>
</evidence>
<feature type="transmembrane region" description="Helical" evidence="7">
    <location>
        <begin position="118"/>
        <end position="136"/>
    </location>
</feature>
<dbReference type="InterPro" id="IPR018076">
    <property type="entry name" value="T2SS_GspF_dom"/>
</dbReference>
<protein>
    <recommendedName>
        <fullName evidence="8">Type II secretion system protein GspF domain-containing protein</fullName>
    </recommendedName>
</protein>
<dbReference type="OrthoDB" id="252907at2157"/>
<dbReference type="Pfam" id="PF00482">
    <property type="entry name" value="T2SSF"/>
    <property type="match status" value="1"/>
</dbReference>
<dbReference type="PANTHER" id="PTHR35402:SF1">
    <property type="entry name" value="TYPE II SECRETION SYSTEM PROTEIN GSPF DOMAIN-CONTAINING PROTEIN"/>
    <property type="match status" value="1"/>
</dbReference>
<feature type="transmembrane region" description="Helical" evidence="7">
    <location>
        <begin position="277"/>
        <end position="301"/>
    </location>
</feature>
<organism evidence="9 10">
    <name type="scientific">Halorubrum halodurans</name>
    <dbReference type="NCBI Taxonomy" id="1383851"/>
    <lineage>
        <taxon>Archaea</taxon>
        <taxon>Methanobacteriati</taxon>
        <taxon>Methanobacteriota</taxon>
        <taxon>Stenosarchaea group</taxon>
        <taxon>Halobacteria</taxon>
        <taxon>Halobacteriales</taxon>
        <taxon>Haloferacaceae</taxon>
        <taxon>Halorubrum</taxon>
    </lineage>
</organism>
<keyword evidence="3 7" id="KW-0812">Transmembrane</keyword>
<comment type="caution">
    <text evidence="9">The sequence shown here is derived from an EMBL/GenBank/DDBJ whole genome shotgun (WGS) entry which is preliminary data.</text>
</comment>
<feature type="transmembrane region" description="Helical" evidence="7">
    <location>
        <begin position="616"/>
        <end position="636"/>
    </location>
</feature>
<evidence type="ECO:0000256" key="2">
    <source>
        <dbReference type="ARBA" id="ARBA00022475"/>
    </source>
</evidence>
<feature type="transmembrane region" description="Helical" evidence="7">
    <location>
        <begin position="77"/>
        <end position="98"/>
    </location>
</feature>
<evidence type="ECO:0000256" key="6">
    <source>
        <dbReference type="SAM" id="MobiDB-lite"/>
    </source>
</evidence>
<dbReference type="Proteomes" id="UP000216308">
    <property type="component" value="Unassembled WGS sequence"/>
</dbReference>
<dbReference type="RefSeq" id="WP_094534679.1">
    <property type="nucleotide sequence ID" value="NZ_NHPJ01000136.1"/>
</dbReference>
<evidence type="ECO:0000313" key="10">
    <source>
        <dbReference type="Proteomes" id="UP000216308"/>
    </source>
</evidence>
<gene>
    <name evidence="9" type="ORF">DJ70_15770</name>
</gene>
<feature type="transmembrane region" description="Helical" evidence="7">
    <location>
        <begin position="565"/>
        <end position="587"/>
    </location>
</feature>
<feature type="compositionally biased region" description="Basic and acidic residues" evidence="6">
    <location>
        <begin position="9"/>
        <end position="26"/>
    </location>
</feature>
<keyword evidence="4 7" id="KW-1133">Transmembrane helix</keyword>
<feature type="transmembrane region" description="Helical" evidence="7">
    <location>
        <begin position="321"/>
        <end position="340"/>
    </location>
</feature>